<evidence type="ECO:0000256" key="3">
    <source>
        <dbReference type="ARBA" id="ARBA00022734"/>
    </source>
</evidence>
<organism evidence="4 5">
    <name type="scientific">Exophiala spinifera</name>
    <dbReference type="NCBI Taxonomy" id="91928"/>
    <lineage>
        <taxon>Eukaryota</taxon>
        <taxon>Fungi</taxon>
        <taxon>Dikarya</taxon>
        <taxon>Ascomycota</taxon>
        <taxon>Pezizomycotina</taxon>
        <taxon>Eurotiomycetes</taxon>
        <taxon>Chaetothyriomycetidae</taxon>
        <taxon>Chaetothyriales</taxon>
        <taxon>Herpotrichiellaceae</taxon>
        <taxon>Exophiala</taxon>
    </lineage>
</organism>
<comment type="similarity">
    <text evidence="1">Belongs to the fungal fucose-specific lectin family.</text>
</comment>
<keyword evidence="3" id="KW-0430">Lectin</keyword>
<name>A0A0D1ZA17_9EURO</name>
<dbReference type="AlphaFoldDB" id="A0A0D1ZA17"/>
<sequence length="696" mass="75585">MSTVLPFQDGMQLGMGFRSLDHSLGLWEAVTVETSDRETDPNQRIEYSAKCTTNQAELASALDVSASLAISKGAFNLKGAGAFMKKSTVSSASLNFIVKVFVKNSYKGSGKAPTFNWRKLKTPEQKTDEETAYGEFYKIYGDRFIADILQGGQFVGVVSFKTRSSQETMEIKAKLEGGMDGIQVKGAGSYTSSDLAKVSVSDVNVISTGAVGVNKEAKQWDMALMLQEASKFPGNVAKSRASVAVVIQEYTSLPSFIGSKEFDYKTWVLPQNTAETQMQALLDDFSEYEKLNEVLVKAIDDVNAGQASLTPTKANGAYEATLTGLQTAADAVPKAQTIIQENSSILRKKPGATKKDGVTEYESPLTFRSRVPVITPLNARPNKPDFGSGIAMCAFTDSNSKLRAYIFWQDATHAVWSSAFVDTAWTVADKPVIVSARANTPLAACCSTDGKEVSLFYFTPQGDLSQRRYSGDEWYEGEILDQMKATTPDNKPHIWSKVEAFSGVNNKVPNSIWVFYQNSAMNLVNAWFSAGAKTWNFDTVKGCTMSPGTSLAAASFTTKNENDTETFFVSWHGGDNIIYGLDYTGGGQCWGTPYRILDRPVPLDASLSAFNAGDRHVYVIVSSVDNSLLTLSRNGANPSFSNESVVTHGIKGGDVAAVSWQSGSARVVTQVRDSRDLNEFVLSDNKWTPAGIANKS</sequence>
<evidence type="ECO:0000313" key="4">
    <source>
        <dbReference type="EMBL" id="KIW09867.1"/>
    </source>
</evidence>
<dbReference type="SUPFAM" id="SSF89372">
    <property type="entry name" value="Fucose-specific lectin"/>
    <property type="match status" value="1"/>
</dbReference>
<dbReference type="RefSeq" id="XP_016230083.1">
    <property type="nucleotide sequence ID" value="XM_016386275.1"/>
</dbReference>
<dbReference type="Pfam" id="PF07938">
    <property type="entry name" value="Fungal_lectin"/>
    <property type="match status" value="1"/>
</dbReference>
<dbReference type="EMBL" id="KN847502">
    <property type="protein sequence ID" value="KIW09867.1"/>
    <property type="molecule type" value="Genomic_DNA"/>
</dbReference>
<gene>
    <name evidence="4" type="ORF">PV08_11968</name>
</gene>
<keyword evidence="5" id="KW-1185">Reference proteome</keyword>
<evidence type="ECO:0000256" key="1">
    <source>
        <dbReference type="ARBA" id="ARBA00009042"/>
    </source>
</evidence>
<dbReference type="GeneID" id="27339051"/>
<reference evidence="4 5" key="1">
    <citation type="submission" date="2015-01" db="EMBL/GenBank/DDBJ databases">
        <title>The Genome Sequence of Exophiala spinifera CBS89968.</title>
        <authorList>
            <consortium name="The Broad Institute Genomics Platform"/>
            <person name="Cuomo C."/>
            <person name="de Hoog S."/>
            <person name="Gorbushina A."/>
            <person name="Stielow B."/>
            <person name="Teixiera M."/>
            <person name="Abouelleil A."/>
            <person name="Chapman S.B."/>
            <person name="Priest M."/>
            <person name="Young S.K."/>
            <person name="Wortman J."/>
            <person name="Nusbaum C."/>
            <person name="Birren B."/>
        </authorList>
    </citation>
    <scope>NUCLEOTIDE SEQUENCE [LARGE SCALE GENOMIC DNA]</scope>
    <source>
        <strain evidence="4 5">CBS 89968</strain>
    </source>
</reference>
<evidence type="ECO:0000256" key="2">
    <source>
        <dbReference type="ARBA" id="ARBA00015560"/>
    </source>
</evidence>
<dbReference type="VEuPathDB" id="FungiDB:PV08_11968"/>
<dbReference type="HOGENOM" id="CLU_395888_0_0_1"/>
<dbReference type="OrthoDB" id="3231004at2759"/>
<evidence type="ECO:0000313" key="5">
    <source>
        <dbReference type="Proteomes" id="UP000053328"/>
    </source>
</evidence>
<dbReference type="InterPro" id="IPR012475">
    <property type="entry name" value="Fungal_lectin"/>
</dbReference>
<protein>
    <recommendedName>
        <fullName evidence="2">Fucose-specific lectin</fullName>
    </recommendedName>
</protein>
<dbReference type="GO" id="GO:0030246">
    <property type="term" value="F:carbohydrate binding"/>
    <property type="evidence" value="ECO:0007669"/>
    <property type="project" value="UniProtKB-KW"/>
</dbReference>
<proteinExistence type="inferred from homology"/>
<dbReference type="Gene3D" id="2.120.10.70">
    <property type="entry name" value="Fucose-specific lectin"/>
    <property type="match status" value="1"/>
</dbReference>
<dbReference type="STRING" id="91928.A0A0D1ZA17"/>
<dbReference type="Proteomes" id="UP000053328">
    <property type="component" value="Unassembled WGS sequence"/>
</dbReference>
<accession>A0A0D1ZA17</accession>